<dbReference type="PANTHER" id="PTHR33371">
    <property type="entry name" value="INTERMEMBRANE PHOSPHOLIPID TRANSPORT SYSTEM BINDING PROTEIN MLAD-RELATED"/>
    <property type="match status" value="1"/>
</dbReference>
<dbReference type="InterPro" id="IPR005693">
    <property type="entry name" value="Mce"/>
</dbReference>
<evidence type="ECO:0000259" key="4">
    <source>
        <dbReference type="Pfam" id="PF11887"/>
    </source>
</evidence>
<accession>A0AAV2WEC4</accession>
<evidence type="ECO:0000313" key="6">
    <source>
        <dbReference type="Proteomes" id="UP000028864"/>
    </source>
</evidence>
<dbReference type="InterPro" id="IPR003399">
    <property type="entry name" value="Mce/MlaD"/>
</dbReference>
<evidence type="ECO:0000256" key="1">
    <source>
        <dbReference type="SAM" id="MobiDB-lite"/>
    </source>
</evidence>
<dbReference type="NCBIfam" id="TIGR00996">
    <property type="entry name" value="Mtu_fam_mce"/>
    <property type="match status" value="1"/>
</dbReference>
<dbReference type="GO" id="GO:0005576">
    <property type="term" value="C:extracellular region"/>
    <property type="evidence" value="ECO:0007669"/>
    <property type="project" value="TreeGrafter"/>
</dbReference>
<feature type="region of interest" description="Disordered" evidence="1">
    <location>
        <begin position="432"/>
        <end position="512"/>
    </location>
</feature>
<dbReference type="InterPro" id="IPR052336">
    <property type="entry name" value="MlaD_Phospholipid_Transporter"/>
</dbReference>
<dbReference type="AlphaFoldDB" id="A0AAV2WEC4"/>
<evidence type="ECO:0000313" key="5">
    <source>
        <dbReference type="EMBL" id="CDQ42499.1"/>
    </source>
</evidence>
<dbReference type="Pfam" id="PF11887">
    <property type="entry name" value="Mce4_CUP1"/>
    <property type="match status" value="1"/>
</dbReference>
<proteinExistence type="predicted"/>
<dbReference type="Pfam" id="PF02470">
    <property type="entry name" value="MlaD"/>
    <property type="match status" value="1"/>
</dbReference>
<dbReference type="RefSeq" id="WP_030136875.1">
    <property type="nucleotide sequence ID" value="NZ_LK021337.1"/>
</dbReference>
<feature type="domain" description="Mammalian cell entry C-terminal" evidence="4">
    <location>
        <begin position="122"/>
        <end position="291"/>
    </location>
</feature>
<keyword evidence="2" id="KW-0472">Membrane</keyword>
<keyword evidence="2" id="KW-1133">Transmembrane helix</keyword>
<name>A0AAV2WEC4_MYCNE</name>
<sequence>MLTRLVRWQLSVFAVVTVIAMGLVAIFYLRVPEALGIGRYSVTANFGASGGLYPNANVTYRGSTIGKVTAVTLTDELSVDVHMRLDSDTPIPADVTAAAKSVSAIGEQYVDLIPHADGDPQRMLRDGAVIDRAHTTLSGDVAGLLREAQGLVNSLDQSKLRDVLDETAAAFGGTGPEVARLINSGKDLLDELNSSSQDTTVLIDRLGPFLEAQLRSGTDITSLADGLARFTNHLRNADPQLRTLLDTAPAAADAATQAFEGIRPSFPMLAANLANFGRIGVIYRKSLEQTLVVLPAVTAVLISAAEQMPADEGAKVDFKLGLGDPPPCNVGFIPPPEIRSPGDQTLRDLPNDMYCKVPHNSASVVRGARNYPCQEFPGKRAPTVALCRDPIGYVPIGNQAWRGPAVPEATPITDPRNILPYNKYPYIPPGADYDPGAPVTQLPDGVEPGPGPAPFAPFPLPVPPVTPGPQPPPLPYSPPADQQVPPYGQRPPPSGVPDITPPPAALPAEAGTDTSARDAFAGLDVTTYDSGNGLFQDRHGGVGMFAAADASMRPAENWLDLMLAPRAF</sequence>
<evidence type="ECO:0000256" key="2">
    <source>
        <dbReference type="SAM" id="Phobius"/>
    </source>
</evidence>
<protein>
    <submittedName>
        <fullName evidence="5">Virulence factor Mce family protein</fullName>
    </submittedName>
</protein>
<reference evidence="5" key="2">
    <citation type="submission" date="2015-09" db="EMBL/GenBank/DDBJ databases">
        <title>Draft genome sequence of Mycobacterium neoaurum DSM 44074.</title>
        <authorList>
            <person name="Croce O."/>
            <person name="Robert C."/>
            <person name="Raoult D."/>
            <person name="Drancourt M."/>
        </authorList>
    </citation>
    <scope>NUCLEOTIDE SEQUENCE</scope>
    <source>
        <strain evidence="5">DSM 44074</strain>
    </source>
</reference>
<dbReference type="Proteomes" id="UP000028864">
    <property type="component" value="Unassembled WGS sequence"/>
</dbReference>
<gene>
    <name evidence="5" type="ORF">BN1047_00352</name>
</gene>
<organism evidence="5 6">
    <name type="scientific">Mycolicibacterium neoaurum</name>
    <name type="common">Mycobacterium neoaurum</name>
    <dbReference type="NCBI Taxonomy" id="1795"/>
    <lineage>
        <taxon>Bacteria</taxon>
        <taxon>Bacillati</taxon>
        <taxon>Actinomycetota</taxon>
        <taxon>Actinomycetes</taxon>
        <taxon>Mycobacteriales</taxon>
        <taxon>Mycobacteriaceae</taxon>
        <taxon>Mycolicibacterium</taxon>
    </lineage>
</organism>
<feature type="transmembrane region" description="Helical" evidence="2">
    <location>
        <begin position="12"/>
        <end position="31"/>
    </location>
</feature>
<keyword evidence="2" id="KW-0812">Transmembrane</keyword>
<dbReference type="PANTHER" id="PTHR33371:SF16">
    <property type="entry name" value="MCE-FAMILY PROTEIN MCE3F"/>
    <property type="match status" value="1"/>
</dbReference>
<feature type="domain" description="Mce/MlaD" evidence="3">
    <location>
        <begin position="40"/>
        <end position="114"/>
    </location>
</feature>
<feature type="compositionally biased region" description="Pro residues" evidence="1">
    <location>
        <begin position="449"/>
        <end position="478"/>
    </location>
</feature>
<dbReference type="EMBL" id="LK021337">
    <property type="protein sequence ID" value="CDQ42499.1"/>
    <property type="molecule type" value="Genomic_DNA"/>
</dbReference>
<dbReference type="InterPro" id="IPR024516">
    <property type="entry name" value="Mce_C"/>
</dbReference>
<feature type="compositionally biased region" description="Pro residues" evidence="1">
    <location>
        <begin position="488"/>
        <end position="505"/>
    </location>
</feature>
<evidence type="ECO:0000259" key="3">
    <source>
        <dbReference type="Pfam" id="PF02470"/>
    </source>
</evidence>
<reference evidence="5" key="1">
    <citation type="submission" date="2014-05" db="EMBL/GenBank/DDBJ databases">
        <authorList>
            <person name="Urmite Genomes"/>
        </authorList>
    </citation>
    <scope>NUCLEOTIDE SEQUENCE</scope>
    <source>
        <strain evidence="5">DSM 44074</strain>
    </source>
</reference>